<dbReference type="EMBL" id="JACHWS010000004">
    <property type="protein sequence ID" value="MBB3039808.1"/>
    <property type="molecule type" value="Genomic_DNA"/>
</dbReference>
<dbReference type="Proteomes" id="UP000567922">
    <property type="component" value="Unassembled WGS sequence"/>
</dbReference>
<dbReference type="AlphaFoldDB" id="A0A839RUB9"/>
<accession>A0A839RUB9</accession>
<dbReference type="OrthoDB" id="4227103at2"/>
<comment type="caution">
    <text evidence="1">The sequence shown here is derived from an EMBL/GenBank/DDBJ whole genome shotgun (WGS) entry which is preliminary data.</text>
</comment>
<sequence length="92" mass="9535">MAINLGCCEHAAVAVPAPGIPGPPGLSGGEVFVHEQTTASAEWLISHPLGRNPYSVQLEQGIDVVIPDVSFPSVGTVLLTFPYPQTGTVTLL</sequence>
<reference evidence="1 2" key="1">
    <citation type="submission" date="2020-08" db="EMBL/GenBank/DDBJ databases">
        <title>Sequencing the genomes of 1000 actinobacteria strains.</title>
        <authorList>
            <person name="Klenk H.-P."/>
        </authorList>
    </citation>
    <scope>NUCLEOTIDE SEQUENCE [LARGE SCALE GENOMIC DNA]</scope>
    <source>
        <strain evidence="1 2">DSM 45258</strain>
    </source>
</reference>
<protein>
    <submittedName>
        <fullName evidence="1">Uncharacterized protein</fullName>
    </submittedName>
</protein>
<organism evidence="1 2">
    <name type="scientific">Hoyosella altamirensis</name>
    <dbReference type="NCBI Taxonomy" id="616997"/>
    <lineage>
        <taxon>Bacteria</taxon>
        <taxon>Bacillati</taxon>
        <taxon>Actinomycetota</taxon>
        <taxon>Actinomycetes</taxon>
        <taxon>Mycobacteriales</taxon>
        <taxon>Hoyosellaceae</taxon>
        <taxon>Hoyosella</taxon>
    </lineage>
</organism>
<proteinExistence type="predicted"/>
<evidence type="ECO:0000313" key="2">
    <source>
        <dbReference type="Proteomes" id="UP000567922"/>
    </source>
</evidence>
<dbReference type="RefSeq" id="WP_064442255.1">
    <property type="nucleotide sequence ID" value="NZ_BDDI01000022.1"/>
</dbReference>
<evidence type="ECO:0000313" key="1">
    <source>
        <dbReference type="EMBL" id="MBB3039808.1"/>
    </source>
</evidence>
<gene>
    <name evidence="1" type="ORF">FHU29_004296</name>
</gene>
<name>A0A839RUB9_9ACTN</name>
<keyword evidence="2" id="KW-1185">Reference proteome</keyword>